<organism evidence="13 14">
    <name type="scientific">Pyxidicoccus fallax</name>
    <dbReference type="NCBI Taxonomy" id="394095"/>
    <lineage>
        <taxon>Bacteria</taxon>
        <taxon>Pseudomonadati</taxon>
        <taxon>Myxococcota</taxon>
        <taxon>Myxococcia</taxon>
        <taxon>Myxococcales</taxon>
        <taxon>Cystobacterineae</taxon>
        <taxon>Myxococcaceae</taxon>
        <taxon>Pyxidicoccus</taxon>
    </lineage>
</organism>
<keyword evidence="4" id="KW-0597">Phosphoprotein</keyword>
<keyword evidence="10 11" id="KW-0472">Membrane</keyword>
<dbReference type="PANTHER" id="PTHR30181:SF2">
    <property type="entry name" value="PTS SYSTEM MANNITOL-SPECIFIC EIICBA COMPONENT"/>
    <property type="match status" value="1"/>
</dbReference>
<keyword evidence="2" id="KW-0813">Transport</keyword>
<proteinExistence type="predicted"/>
<gene>
    <name evidence="13" type="ORF">HG543_54165</name>
</gene>
<evidence type="ECO:0000256" key="10">
    <source>
        <dbReference type="ARBA" id="ARBA00023136"/>
    </source>
</evidence>
<comment type="caution">
    <text evidence="13">The sequence shown here is derived from an EMBL/GenBank/DDBJ whole genome shotgun (WGS) entry which is preliminary data.</text>
</comment>
<evidence type="ECO:0000256" key="6">
    <source>
        <dbReference type="ARBA" id="ARBA00022679"/>
    </source>
</evidence>
<evidence type="ECO:0000313" key="13">
    <source>
        <dbReference type="EMBL" id="NMO23738.1"/>
    </source>
</evidence>
<keyword evidence="7" id="KW-0598">Phosphotransferase system</keyword>
<reference evidence="13 14" key="1">
    <citation type="submission" date="2020-04" db="EMBL/GenBank/DDBJ databases">
        <title>Draft genome of Pyxidicoccus fallax type strain.</title>
        <authorList>
            <person name="Whitworth D.E."/>
        </authorList>
    </citation>
    <scope>NUCLEOTIDE SEQUENCE [LARGE SCALE GENOMIC DNA]</scope>
    <source>
        <strain evidence="13 14">DSM 14698</strain>
    </source>
</reference>
<dbReference type="PANTHER" id="PTHR30181">
    <property type="entry name" value="MANNITOL PERMEASE IIC COMPONENT"/>
    <property type="match status" value="1"/>
</dbReference>
<keyword evidence="3" id="KW-1003">Cell membrane</keyword>
<evidence type="ECO:0000256" key="11">
    <source>
        <dbReference type="SAM" id="Phobius"/>
    </source>
</evidence>
<evidence type="ECO:0000256" key="3">
    <source>
        <dbReference type="ARBA" id="ARBA00022475"/>
    </source>
</evidence>
<evidence type="ECO:0000256" key="4">
    <source>
        <dbReference type="ARBA" id="ARBA00022553"/>
    </source>
</evidence>
<keyword evidence="8 11" id="KW-0812">Transmembrane</keyword>
<dbReference type="GO" id="GO:0008982">
    <property type="term" value="F:protein-N(PI)-phosphohistidine-sugar phosphotransferase activity"/>
    <property type="evidence" value="ECO:0007669"/>
    <property type="project" value="InterPro"/>
</dbReference>
<evidence type="ECO:0000256" key="2">
    <source>
        <dbReference type="ARBA" id="ARBA00022448"/>
    </source>
</evidence>
<dbReference type="Pfam" id="PF02378">
    <property type="entry name" value="PTS_EIIC"/>
    <property type="match status" value="1"/>
</dbReference>
<keyword evidence="14" id="KW-1185">Reference proteome</keyword>
<evidence type="ECO:0000256" key="9">
    <source>
        <dbReference type="ARBA" id="ARBA00022989"/>
    </source>
</evidence>
<accession>A0A848LZS7</accession>
<name>A0A848LZS7_9BACT</name>
<feature type="transmembrane region" description="Helical" evidence="11">
    <location>
        <begin position="67"/>
        <end position="89"/>
    </location>
</feature>
<dbReference type="GO" id="GO:0090563">
    <property type="term" value="F:protein-phosphocysteine-sugar phosphotransferase activity"/>
    <property type="evidence" value="ECO:0007669"/>
    <property type="project" value="TreeGrafter"/>
</dbReference>
<evidence type="ECO:0000256" key="5">
    <source>
        <dbReference type="ARBA" id="ARBA00022597"/>
    </source>
</evidence>
<feature type="transmembrane region" description="Helical" evidence="11">
    <location>
        <begin position="109"/>
        <end position="132"/>
    </location>
</feature>
<dbReference type="Proteomes" id="UP000518300">
    <property type="component" value="Unassembled WGS sequence"/>
</dbReference>
<feature type="non-terminal residue" evidence="13">
    <location>
        <position position="1"/>
    </location>
</feature>
<dbReference type="InterPro" id="IPR003352">
    <property type="entry name" value="PTS_EIIC"/>
</dbReference>
<dbReference type="GO" id="GO:0005886">
    <property type="term" value="C:plasma membrane"/>
    <property type="evidence" value="ECO:0007669"/>
    <property type="project" value="UniProtKB-SubCell"/>
</dbReference>
<dbReference type="GO" id="GO:0009401">
    <property type="term" value="P:phosphoenolpyruvate-dependent sugar phosphotransferase system"/>
    <property type="evidence" value="ECO:0007669"/>
    <property type="project" value="UniProtKB-KW"/>
</dbReference>
<evidence type="ECO:0000256" key="1">
    <source>
        <dbReference type="ARBA" id="ARBA00004651"/>
    </source>
</evidence>
<sequence>IQQSQEFGQSIFFLIEANPGPGLGVLLAYIIFGKGTAKQTAGGATIIHFFGGIHEIYFPYVLMNPRLLLAVISGGVSGVFTLVLFNAGLVAPASPGSIIAVLLMTPQNAIVGVLASVAIAATVSFVIASFFLKIQKEE</sequence>
<evidence type="ECO:0000256" key="7">
    <source>
        <dbReference type="ARBA" id="ARBA00022683"/>
    </source>
</evidence>
<evidence type="ECO:0000259" key="12">
    <source>
        <dbReference type="Pfam" id="PF02378"/>
    </source>
</evidence>
<dbReference type="RefSeq" id="WP_169352737.1">
    <property type="nucleotide sequence ID" value="NZ_JABBJJ010000790.1"/>
</dbReference>
<protein>
    <submittedName>
        <fullName evidence="13">PTS transporter subunit EIIC</fullName>
    </submittedName>
</protein>
<dbReference type="EMBL" id="JABBJJ010000790">
    <property type="protein sequence ID" value="NMO23738.1"/>
    <property type="molecule type" value="Genomic_DNA"/>
</dbReference>
<keyword evidence="5" id="KW-0762">Sugar transport</keyword>
<feature type="non-terminal residue" evidence="13">
    <location>
        <position position="138"/>
    </location>
</feature>
<keyword evidence="9 11" id="KW-1133">Transmembrane helix</keyword>
<comment type="subcellular location">
    <subcellularLocation>
        <location evidence="1">Cell membrane</location>
        <topology evidence="1">Multi-pass membrane protein</topology>
    </subcellularLocation>
</comment>
<dbReference type="AlphaFoldDB" id="A0A848LZS7"/>
<feature type="domain" description="Phosphotransferase system EIIC" evidence="12">
    <location>
        <begin position="9"/>
        <end position="74"/>
    </location>
</feature>
<evidence type="ECO:0000313" key="14">
    <source>
        <dbReference type="Proteomes" id="UP000518300"/>
    </source>
</evidence>
<dbReference type="InterPro" id="IPR050893">
    <property type="entry name" value="Sugar_PTS"/>
</dbReference>
<keyword evidence="6" id="KW-0808">Transferase</keyword>
<evidence type="ECO:0000256" key="8">
    <source>
        <dbReference type="ARBA" id="ARBA00022692"/>
    </source>
</evidence>